<evidence type="ECO:0000313" key="5">
    <source>
        <dbReference type="EMBL" id="PHN02363.1"/>
    </source>
</evidence>
<comment type="caution">
    <text evidence="5">The sequence shown here is derived from an EMBL/GenBank/DDBJ whole genome shotgun (WGS) entry which is preliminary data.</text>
</comment>
<dbReference type="OrthoDB" id="2585681at2"/>
<evidence type="ECO:0000256" key="3">
    <source>
        <dbReference type="ARBA" id="ARBA00023163"/>
    </source>
</evidence>
<sequence length="294" mass="33396">MAKDLTYSNFIKSHIKSIPGDFKWQATPLQIYPLEIISNYLVLPTPLLRADFHFMVYLAKGSYQHQVGIDNYDIQSPSILYVPEREIFSFTSRSMQQDLVGFFLLMENKVVTSIMGKVELADLLSMETVITLDAGNDQWFNTVCGLLHQEVVSMQPNRKIGTGLLQALLHKLITLNSGRRALSRQHEIAGDFKQLLNKHAKDHKSVAFYAKTLGVSENYLNRCVKAHYRKSCKQIILETAVLQSQILMLETPKDISEIAFEMGFADPSYFSRVFKKVTGQTPSQFKTQIVHGLS</sequence>
<gene>
    <name evidence="5" type="ORF">CRP01_32480</name>
</gene>
<protein>
    <recommendedName>
        <fullName evidence="4">HTH araC/xylS-type domain-containing protein</fullName>
    </recommendedName>
</protein>
<keyword evidence="1" id="KW-0805">Transcription regulation</keyword>
<keyword evidence="3" id="KW-0804">Transcription</keyword>
<dbReference type="RefSeq" id="WP_099154247.1">
    <property type="nucleotide sequence ID" value="NZ_PDUD01000041.1"/>
</dbReference>
<name>A0A2D0N3M8_FLAN2</name>
<dbReference type="EMBL" id="PDUD01000041">
    <property type="protein sequence ID" value="PHN02363.1"/>
    <property type="molecule type" value="Genomic_DNA"/>
</dbReference>
<keyword evidence="2" id="KW-0238">DNA-binding</keyword>
<dbReference type="InterPro" id="IPR009057">
    <property type="entry name" value="Homeodomain-like_sf"/>
</dbReference>
<dbReference type="PANTHER" id="PTHR43280:SF32">
    <property type="entry name" value="TRANSCRIPTIONAL REGULATORY PROTEIN"/>
    <property type="match status" value="1"/>
</dbReference>
<dbReference type="Proteomes" id="UP000223913">
    <property type="component" value="Unassembled WGS sequence"/>
</dbReference>
<dbReference type="GO" id="GO:0003700">
    <property type="term" value="F:DNA-binding transcription factor activity"/>
    <property type="evidence" value="ECO:0007669"/>
    <property type="project" value="InterPro"/>
</dbReference>
<dbReference type="AlphaFoldDB" id="A0A2D0N3M8"/>
<evidence type="ECO:0000256" key="1">
    <source>
        <dbReference type="ARBA" id="ARBA00023015"/>
    </source>
</evidence>
<keyword evidence="6" id="KW-1185">Reference proteome</keyword>
<evidence type="ECO:0000259" key="4">
    <source>
        <dbReference type="PROSITE" id="PS01124"/>
    </source>
</evidence>
<evidence type="ECO:0000256" key="2">
    <source>
        <dbReference type="ARBA" id="ARBA00023125"/>
    </source>
</evidence>
<reference evidence="5 6" key="1">
    <citation type="submission" date="2017-10" db="EMBL/GenBank/DDBJ databases">
        <title>The draft genome sequence of Lewinella nigricans NBRC 102662.</title>
        <authorList>
            <person name="Wang K."/>
        </authorList>
    </citation>
    <scope>NUCLEOTIDE SEQUENCE [LARGE SCALE GENOMIC DNA]</scope>
    <source>
        <strain evidence="5 6">NBRC 102662</strain>
    </source>
</reference>
<dbReference type="PANTHER" id="PTHR43280">
    <property type="entry name" value="ARAC-FAMILY TRANSCRIPTIONAL REGULATOR"/>
    <property type="match status" value="1"/>
</dbReference>
<proteinExistence type="predicted"/>
<dbReference type="GO" id="GO:0043565">
    <property type="term" value="F:sequence-specific DNA binding"/>
    <property type="evidence" value="ECO:0007669"/>
    <property type="project" value="InterPro"/>
</dbReference>
<dbReference type="InterPro" id="IPR018060">
    <property type="entry name" value="HTH_AraC"/>
</dbReference>
<dbReference type="Pfam" id="PF12833">
    <property type="entry name" value="HTH_18"/>
    <property type="match status" value="1"/>
</dbReference>
<dbReference type="PROSITE" id="PS01124">
    <property type="entry name" value="HTH_ARAC_FAMILY_2"/>
    <property type="match status" value="1"/>
</dbReference>
<dbReference type="PRINTS" id="PR00032">
    <property type="entry name" value="HTHARAC"/>
</dbReference>
<dbReference type="Gene3D" id="1.10.10.60">
    <property type="entry name" value="Homeodomain-like"/>
    <property type="match status" value="1"/>
</dbReference>
<evidence type="ECO:0000313" key="6">
    <source>
        <dbReference type="Proteomes" id="UP000223913"/>
    </source>
</evidence>
<feature type="domain" description="HTH araC/xylS-type" evidence="4">
    <location>
        <begin position="190"/>
        <end position="288"/>
    </location>
</feature>
<accession>A0A2D0N3M8</accession>
<dbReference type="SUPFAM" id="SSF46689">
    <property type="entry name" value="Homeodomain-like"/>
    <property type="match status" value="1"/>
</dbReference>
<dbReference type="SMART" id="SM00342">
    <property type="entry name" value="HTH_ARAC"/>
    <property type="match status" value="1"/>
</dbReference>
<dbReference type="InterPro" id="IPR020449">
    <property type="entry name" value="Tscrpt_reg_AraC-type_HTH"/>
</dbReference>
<organism evidence="5 6">
    <name type="scientific">Flavilitoribacter nigricans (strain ATCC 23147 / DSM 23189 / NBRC 102662 / NCIMB 1420 / SS-2)</name>
    <name type="common">Lewinella nigricans</name>
    <dbReference type="NCBI Taxonomy" id="1122177"/>
    <lineage>
        <taxon>Bacteria</taxon>
        <taxon>Pseudomonadati</taxon>
        <taxon>Bacteroidota</taxon>
        <taxon>Saprospiria</taxon>
        <taxon>Saprospirales</taxon>
        <taxon>Lewinellaceae</taxon>
        <taxon>Flavilitoribacter</taxon>
    </lineage>
</organism>